<evidence type="ECO:0000256" key="1">
    <source>
        <dbReference type="ARBA" id="ARBA00022729"/>
    </source>
</evidence>
<evidence type="ECO:0000313" key="3">
    <source>
        <dbReference type="EMBL" id="RIY41362.1"/>
    </source>
</evidence>
<dbReference type="InterPro" id="IPR004682">
    <property type="entry name" value="TRAP_DctP"/>
</dbReference>
<dbReference type="Pfam" id="PF03480">
    <property type="entry name" value="DctP"/>
    <property type="match status" value="1"/>
</dbReference>
<reference evidence="3 4" key="1">
    <citation type="submission" date="2017-08" db="EMBL/GenBank/DDBJ databases">
        <title>Pusillimonas indicus sp. nov., a member of the family Alcaligenaceae isolated from surface seawater.</title>
        <authorList>
            <person name="Li J."/>
        </authorList>
    </citation>
    <scope>NUCLEOTIDE SEQUENCE [LARGE SCALE GENOMIC DNA]</scope>
    <source>
        <strain evidence="3 4">L52-1-41</strain>
    </source>
</reference>
<dbReference type="PANTHER" id="PTHR33376">
    <property type="match status" value="1"/>
</dbReference>
<dbReference type="Gene3D" id="3.40.190.170">
    <property type="entry name" value="Bacterial extracellular solute-binding protein, family 7"/>
    <property type="match status" value="1"/>
</dbReference>
<dbReference type="PANTHER" id="PTHR33376:SF15">
    <property type="entry name" value="BLL6794 PROTEIN"/>
    <property type="match status" value="1"/>
</dbReference>
<dbReference type="Proteomes" id="UP000266206">
    <property type="component" value="Unassembled WGS sequence"/>
</dbReference>
<dbReference type="GO" id="GO:0055085">
    <property type="term" value="P:transmembrane transport"/>
    <property type="evidence" value="ECO:0007669"/>
    <property type="project" value="InterPro"/>
</dbReference>
<dbReference type="AlphaFoldDB" id="A0A3A1YT19"/>
<accession>A0A3A1YT19</accession>
<dbReference type="EMBL" id="NQYH01000004">
    <property type="protein sequence ID" value="RIY41362.1"/>
    <property type="molecule type" value="Genomic_DNA"/>
</dbReference>
<sequence length="328" mass="36109">MMKALRYFVAALGSLLVSGAMASEVVALKFPHDLPENTIKARTIKLFAEKVDEYSNGTLRIDVYPGAQLVSSKDEIRAAIRGQVDIVAPLTSYYVPLDDRWEIFNQPGLFNSFEHSIKVFEGEIGQTLLKDLDQFKVRGIGLWNDGPGYIYTSGEPVVKPEDMAGRKVRVTPSAPLEEGVRVVGASPVSIQAPDVYLALQQGLVNGAITTVTLAASARWYEVLTGMTRVLQQHGGYAVVINQARWDKLSEDHRNALMKAMADAQKWNHDVSVSNSAAAEKTLVDNGVVIQEVDGEVLTQWRDKYKSVYESQSEPVRKLIAEIQSAASQ</sequence>
<comment type="caution">
    <text evidence="3">The sequence shown here is derived from an EMBL/GenBank/DDBJ whole genome shotgun (WGS) entry which is preliminary data.</text>
</comment>
<evidence type="ECO:0000313" key="4">
    <source>
        <dbReference type="Proteomes" id="UP000266206"/>
    </source>
</evidence>
<dbReference type="CDD" id="cd13603">
    <property type="entry name" value="PBP2_TRAP_Siap_TeaA_like"/>
    <property type="match status" value="1"/>
</dbReference>
<proteinExistence type="predicted"/>
<name>A0A3A1YT19_9BURK</name>
<evidence type="ECO:0008006" key="5">
    <source>
        <dbReference type="Google" id="ProtNLM"/>
    </source>
</evidence>
<dbReference type="InterPro" id="IPR018389">
    <property type="entry name" value="DctP_fam"/>
</dbReference>
<feature type="signal peptide" evidence="2">
    <location>
        <begin position="1"/>
        <end position="22"/>
    </location>
</feature>
<dbReference type="InterPro" id="IPR038404">
    <property type="entry name" value="TRAP_DctP_sf"/>
</dbReference>
<dbReference type="NCBIfam" id="NF037995">
    <property type="entry name" value="TRAP_S1"/>
    <property type="match status" value="1"/>
</dbReference>
<dbReference type="GO" id="GO:0030288">
    <property type="term" value="C:outer membrane-bounded periplasmic space"/>
    <property type="evidence" value="ECO:0007669"/>
    <property type="project" value="InterPro"/>
</dbReference>
<dbReference type="PIRSF" id="PIRSF006470">
    <property type="entry name" value="DctB"/>
    <property type="match status" value="1"/>
</dbReference>
<feature type="chain" id="PRO_5017248323" description="ABC transporter substrate-binding protein" evidence="2">
    <location>
        <begin position="23"/>
        <end position="328"/>
    </location>
</feature>
<organism evidence="3 4">
    <name type="scientific">Neopusillimonas maritima</name>
    <dbReference type="NCBI Taxonomy" id="2026239"/>
    <lineage>
        <taxon>Bacteria</taxon>
        <taxon>Pseudomonadati</taxon>
        <taxon>Pseudomonadota</taxon>
        <taxon>Betaproteobacteria</taxon>
        <taxon>Burkholderiales</taxon>
        <taxon>Alcaligenaceae</taxon>
        <taxon>Neopusillimonas</taxon>
    </lineage>
</organism>
<evidence type="ECO:0000256" key="2">
    <source>
        <dbReference type="SAM" id="SignalP"/>
    </source>
</evidence>
<protein>
    <recommendedName>
        <fullName evidence="5">ABC transporter substrate-binding protein</fullName>
    </recommendedName>
</protein>
<keyword evidence="1 2" id="KW-0732">Signal</keyword>
<gene>
    <name evidence="3" type="ORF">CJP73_07480</name>
</gene>